<dbReference type="AlphaFoldDB" id="A0A6A8ADR8"/>
<accession>A0A6A8ADR8</accession>
<name>A0A6A8ADR8_9HYPH</name>
<proteinExistence type="predicted"/>
<dbReference type="InterPro" id="IPR036779">
    <property type="entry name" value="LysM_dom_sf"/>
</dbReference>
<dbReference type="Proteomes" id="UP000435138">
    <property type="component" value="Unassembled WGS sequence"/>
</dbReference>
<keyword evidence="3" id="KW-1185">Reference proteome</keyword>
<comment type="caution">
    <text evidence="2">The sequence shown here is derived from an EMBL/GenBank/DDBJ whole genome shotgun (WGS) entry which is preliminary data.</text>
</comment>
<dbReference type="Gene3D" id="3.10.350.10">
    <property type="entry name" value="LysM domain"/>
    <property type="match status" value="1"/>
</dbReference>
<evidence type="ECO:0000313" key="3">
    <source>
        <dbReference type="Proteomes" id="UP000435138"/>
    </source>
</evidence>
<protein>
    <recommendedName>
        <fullName evidence="1">LysM domain-containing protein</fullName>
    </recommendedName>
</protein>
<feature type="domain" description="LysM" evidence="1">
    <location>
        <begin position="59"/>
        <end position="106"/>
    </location>
</feature>
<dbReference type="EMBL" id="WIXI01000050">
    <property type="protein sequence ID" value="MQY49272.1"/>
    <property type="molecule type" value="Genomic_DNA"/>
</dbReference>
<sequence>MAYRIDVNARNRFNETGEASSPIPDAQGEAFRRDIALVTREREGRERDGGKDQAEIGDRIFVVETGDTLENIARENHADPADAMEINADPENHNGDLLHPGDIIILPAPEPEIVAETALDADGKPVGEDDLISSLHERGNRVEYADPVEGIDTATEIDAMKQDVADYLAALPPETRQDAALRLSQTDWVDAGPAGIAVEKAVTESGLETGPVEAFASELRDRGNALEYADPSVSIDQSREITTLAGDIGTFLETLPEKDRTDALQNLFDRDWRDAGPAQVAIEQAASASGITLKSSGHNGPELEGQVRSAVDRAKATSEDGELQFRAFAETYANADPELKQALLGAGYGGDFIRSMADYATQPLGDYDPAVHMQSKPYETFLRLDAMTGDLPTGEADKTEAMPPELAAALVSAAMPELERANALHMESTGSPMLGYGGVGSLLKVADRIEGTPVGDAAIDRFADMGFYAPNELTRSIGEGGSLQYPLELSERNGTDTTLLERDILPGVRQTQAETNSAVSTYAAHMEELRWMTQNFGETMTPEEMQAAIADYKAQKNIEDPTWIDNEKKYEADVTAHGNTLLDQISQLNEVPDQPAEQRAVVDKEIEAILNDDRSYLAIQAAIRNDPSVIDKPGVLDFASQQARLTDRGRKLVDEITTQVVQRDVLPKLANFKPGDEASLKEVQAGLATFRDGKIAKLLGVTEKDMNKAIDAIERSLPSATDGEAEIKTKMEKLDKDLQGLAGHKKDGIRAFSNKTIPGQLLRTIGATAAATGLFNSVQTAGTQPNVENILKATFDSVGMWQRSVEIRSGLGMMDPDSFVVKNFDSSVKLGTKAIGVVGAVFDGVNSVQAFMDDNPWMGAAHAVTAVGGATAAIGAGSMFGVVGVGVTILGVGATMVIADVQDKSKYETEASKRFLNHSALDEEASAILIDQSGGGHSPVPLLLEYAEKKGFDLDNDDHRNAFAEWVNAMSADQLTTLRDNLHHTIDDFGGNEAQLAITAPDDYEYTSSTFYDREVVTPYKTFLGERFYVEGGDASPSSVTQIEVALGTLGIPQLAVPTS</sequence>
<organism evidence="2 3">
    <name type="scientific">Endobacterium cereale</name>
    <dbReference type="NCBI Taxonomy" id="2663029"/>
    <lineage>
        <taxon>Bacteria</taxon>
        <taxon>Pseudomonadati</taxon>
        <taxon>Pseudomonadota</taxon>
        <taxon>Alphaproteobacteria</taxon>
        <taxon>Hyphomicrobiales</taxon>
        <taxon>Rhizobiaceae</taxon>
        <taxon>Endobacterium</taxon>
    </lineage>
</organism>
<reference evidence="2 3" key="1">
    <citation type="submission" date="2019-11" db="EMBL/GenBank/DDBJ databases">
        <title>Genome analysis of Rhizobacterium cereale a novel genus and species isolated from maize roots in North Spain.</title>
        <authorList>
            <person name="Menendez E."/>
            <person name="Flores-Felix J.D."/>
            <person name="Ramirez-Bahena M.-H."/>
            <person name="Igual J.M."/>
            <person name="Garcia-Fraile P."/>
            <person name="Peix A."/>
            <person name="Velazquez E."/>
        </authorList>
    </citation>
    <scope>NUCLEOTIDE SEQUENCE [LARGE SCALE GENOMIC DNA]</scope>
    <source>
        <strain evidence="2 3">RZME27</strain>
    </source>
</reference>
<dbReference type="PROSITE" id="PS51782">
    <property type="entry name" value="LYSM"/>
    <property type="match status" value="1"/>
</dbReference>
<dbReference type="SMART" id="SM00257">
    <property type="entry name" value="LysM"/>
    <property type="match status" value="1"/>
</dbReference>
<evidence type="ECO:0000313" key="2">
    <source>
        <dbReference type="EMBL" id="MQY49272.1"/>
    </source>
</evidence>
<gene>
    <name evidence="2" type="ORF">GAO09_24860</name>
</gene>
<dbReference type="InterPro" id="IPR018392">
    <property type="entry name" value="LysM"/>
</dbReference>
<evidence type="ECO:0000259" key="1">
    <source>
        <dbReference type="PROSITE" id="PS51782"/>
    </source>
</evidence>
<dbReference type="RefSeq" id="WP_153358842.1">
    <property type="nucleotide sequence ID" value="NZ_JAYKOO010000008.1"/>
</dbReference>